<protein>
    <submittedName>
        <fullName evidence="2">Glyoxalase</fullName>
    </submittedName>
</protein>
<dbReference type="PANTHER" id="PTHR36503:SF3">
    <property type="entry name" value="BLR0126 PROTEIN"/>
    <property type="match status" value="1"/>
</dbReference>
<dbReference type="AlphaFoldDB" id="A0A2S9PQK8"/>
<accession>A0A2S9PQK8</accession>
<proteinExistence type="predicted"/>
<gene>
    <name evidence="2" type="ORF">C6N75_24215</name>
</gene>
<dbReference type="SUPFAM" id="SSF54593">
    <property type="entry name" value="Glyoxalase/Bleomycin resistance protein/Dihydroxybiphenyl dioxygenase"/>
    <property type="match status" value="1"/>
</dbReference>
<dbReference type="OrthoDB" id="9798430at2"/>
<sequence>MTSSQVTRNPRTAVPVLDAVGLVVSDMAASLAFYRRLGVDVPAGAAEAPHVEAALPGGLRVLWDTEETVRSYDPHWRRPEGGERIGLAFRCADPAAVDAAYADLLAAGHRGHLAPWDAVWGQRYAVVLDPDGMGVSLFADRPADG</sequence>
<feature type="domain" description="VOC" evidence="1">
    <location>
        <begin position="16"/>
        <end position="140"/>
    </location>
</feature>
<dbReference type="InterPro" id="IPR037523">
    <property type="entry name" value="VOC_core"/>
</dbReference>
<reference evidence="2 3" key="1">
    <citation type="submission" date="2018-03" db="EMBL/GenBank/DDBJ databases">
        <title>Novel Streptomyces sp. from soil.</title>
        <authorList>
            <person name="Tan G.Y.A."/>
            <person name="Lee Z.Y."/>
        </authorList>
    </citation>
    <scope>NUCLEOTIDE SEQUENCE [LARGE SCALE GENOMIC DNA]</scope>
    <source>
        <strain evidence="2 3">ST5x</strain>
    </source>
</reference>
<evidence type="ECO:0000313" key="3">
    <source>
        <dbReference type="Proteomes" id="UP000239322"/>
    </source>
</evidence>
<dbReference type="RefSeq" id="WP_105871025.1">
    <property type="nucleotide sequence ID" value="NZ_PVLV01000448.1"/>
</dbReference>
<organism evidence="2 3">
    <name type="scientific">Streptomyces solincola</name>
    <dbReference type="NCBI Taxonomy" id="2100817"/>
    <lineage>
        <taxon>Bacteria</taxon>
        <taxon>Bacillati</taxon>
        <taxon>Actinomycetota</taxon>
        <taxon>Actinomycetes</taxon>
        <taxon>Kitasatosporales</taxon>
        <taxon>Streptomycetaceae</taxon>
        <taxon>Streptomyces</taxon>
    </lineage>
</organism>
<dbReference type="InterPro" id="IPR029068">
    <property type="entry name" value="Glyas_Bleomycin-R_OHBP_Dase"/>
</dbReference>
<name>A0A2S9PQK8_9ACTN</name>
<dbReference type="Pfam" id="PF00903">
    <property type="entry name" value="Glyoxalase"/>
    <property type="match status" value="1"/>
</dbReference>
<dbReference type="EMBL" id="PVLV01000448">
    <property type="protein sequence ID" value="PRH76694.1"/>
    <property type="molecule type" value="Genomic_DNA"/>
</dbReference>
<evidence type="ECO:0000313" key="2">
    <source>
        <dbReference type="EMBL" id="PRH76694.1"/>
    </source>
</evidence>
<keyword evidence="3" id="KW-1185">Reference proteome</keyword>
<evidence type="ECO:0000259" key="1">
    <source>
        <dbReference type="PROSITE" id="PS51819"/>
    </source>
</evidence>
<dbReference type="InterPro" id="IPR004360">
    <property type="entry name" value="Glyas_Fos-R_dOase_dom"/>
</dbReference>
<dbReference type="PANTHER" id="PTHR36503">
    <property type="entry name" value="BLR2520 PROTEIN"/>
    <property type="match status" value="1"/>
</dbReference>
<dbReference type="PROSITE" id="PS51819">
    <property type="entry name" value="VOC"/>
    <property type="match status" value="1"/>
</dbReference>
<comment type="caution">
    <text evidence="2">The sequence shown here is derived from an EMBL/GenBank/DDBJ whole genome shotgun (WGS) entry which is preliminary data.</text>
</comment>
<dbReference type="Gene3D" id="3.10.180.10">
    <property type="entry name" value="2,3-Dihydroxybiphenyl 1,2-Dioxygenase, domain 1"/>
    <property type="match status" value="1"/>
</dbReference>
<dbReference type="Proteomes" id="UP000239322">
    <property type="component" value="Unassembled WGS sequence"/>
</dbReference>